<dbReference type="Proteomes" id="UP001183619">
    <property type="component" value="Unassembled WGS sequence"/>
</dbReference>
<protein>
    <submittedName>
        <fullName evidence="3">CRISPR system Cascade subunit CasD</fullName>
    </submittedName>
</protein>
<dbReference type="InterPro" id="IPR013422">
    <property type="entry name" value="CRISPR-assoc_prot_Cas5_N"/>
</dbReference>
<keyword evidence="1" id="KW-0051">Antiviral defense</keyword>
<organism evidence="3 4">
    <name type="scientific">Corynebacterium felinum</name>
    <dbReference type="NCBI Taxonomy" id="131318"/>
    <lineage>
        <taxon>Bacteria</taxon>
        <taxon>Bacillati</taxon>
        <taxon>Actinomycetota</taxon>
        <taxon>Actinomycetes</taxon>
        <taxon>Mycobacteriales</taxon>
        <taxon>Corynebacteriaceae</taxon>
        <taxon>Corynebacterium</taxon>
    </lineage>
</organism>
<gene>
    <name evidence="3" type="ORF">J2S37_000196</name>
</gene>
<comment type="caution">
    <text evidence="3">The sequence shown here is derived from an EMBL/GenBank/DDBJ whole genome shotgun (WGS) entry which is preliminary data.</text>
</comment>
<dbReference type="InterPro" id="IPR021124">
    <property type="entry name" value="CRISPR-assoc_prot_Cas5"/>
</dbReference>
<evidence type="ECO:0000256" key="1">
    <source>
        <dbReference type="ARBA" id="ARBA00023118"/>
    </source>
</evidence>
<evidence type="ECO:0000256" key="2">
    <source>
        <dbReference type="SAM" id="MobiDB-lite"/>
    </source>
</evidence>
<dbReference type="NCBIfam" id="TIGR01868">
    <property type="entry name" value="casD_Cas5e"/>
    <property type="match status" value="1"/>
</dbReference>
<reference evidence="3 4" key="1">
    <citation type="submission" date="2023-07" db="EMBL/GenBank/DDBJ databases">
        <title>Sequencing the genomes of 1000 actinobacteria strains.</title>
        <authorList>
            <person name="Klenk H.-P."/>
        </authorList>
    </citation>
    <scope>NUCLEOTIDE SEQUENCE [LARGE SCALE GENOMIC DNA]</scope>
    <source>
        <strain evidence="3 4">DSM 44508</strain>
    </source>
</reference>
<feature type="region of interest" description="Disordered" evidence="2">
    <location>
        <begin position="213"/>
        <end position="233"/>
    </location>
</feature>
<evidence type="ECO:0000313" key="3">
    <source>
        <dbReference type="EMBL" id="MDR7353658.1"/>
    </source>
</evidence>
<dbReference type="RefSeq" id="WP_277104246.1">
    <property type="nucleotide sequence ID" value="NZ_BAAAJS010000013.1"/>
</dbReference>
<proteinExistence type="predicted"/>
<dbReference type="InterPro" id="IPR010147">
    <property type="entry name" value="CRISPR-assoc_prot_CasD"/>
</dbReference>
<sequence>MAVLLLQLAGPLQAWGDSSRFSHRMTRREPTKSGILGLLAAAQGRSRDADLSDLVKLRFGVRIDQAGRLVRDFQTEIDWRTGKSKQLTYRHYLADAKFLAAVEGEREFLNILAENLRSPVFPLFLGRRSCPPTGKLVLGLKEESLDNVLDSHPWLASEWYRKQQPKNLQLAISRDCLPGELPDEMIRDIPVRFSYRERSHELRAVRHRFSPTIENENGRNTNEHDPFTLIGGA</sequence>
<dbReference type="Pfam" id="PF09704">
    <property type="entry name" value="Cas_Cas5d"/>
    <property type="match status" value="1"/>
</dbReference>
<dbReference type="Gene3D" id="3.30.70.2660">
    <property type="match status" value="1"/>
</dbReference>
<evidence type="ECO:0000313" key="4">
    <source>
        <dbReference type="Proteomes" id="UP001183619"/>
    </source>
</evidence>
<dbReference type="CDD" id="cd09756">
    <property type="entry name" value="Cas5_I-E"/>
    <property type="match status" value="1"/>
</dbReference>
<accession>A0ABU2B4X6</accession>
<keyword evidence="4" id="KW-1185">Reference proteome</keyword>
<dbReference type="NCBIfam" id="TIGR02593">
    <property type="entry name" value="CRISPR_cas5"/>
    <property type="match status" value="1"/>
</dbReference>
<name>A0ABU2B4X6_9CORY</name>
<dbReference type="EMBL" id="JAVDYF010000001">
    <property type="protein sequence ID" value="MDR7353658.1"/>
    <property type="molecule type" value="Genomic_DNA"/>
</dbReference>